<comment type="caution">
    <text evidence="1">The sequence shown here is derived from an EMBL/GenBank/DDBJ whole genome shotgun (WGS) entry which is preliminary data.</text>
</comment>
<gene>
    <name evidence="1" type="ORF">QFC24_004478</name>
</gene>
<name>A0ACC2XDZ9_9TREE</name>
<protein>
    <submittedName>
        <fullName evidence="1">Uncharacterized protein</fullName>
    </submittedName>
</protein>
<proteinExistence type="predicted"/>
<dbReference type="EMBL" id="JASBWV010000016">
    <property type="protein sequence ID" value="KAJ9121896.1"/>
    <property type="molecule type" value="Genomic_DNA"/>
</dbReference>
<evidence type="ECO:0000313" key="1">
    <source>
        <dbReference type="EMBL" id="KAJ9121896.1"/>
    </source>
</evidence>
<reference evidence="1" key="1">
    <citation type="submission" date="2023-04" db="EMBL/GenBank/DDBJ databases">
        <title>Draft Genome sequencing of Naganishia species isolated from polar environments using Oxford Nanopore Technology.</title>
        <authorList>
            <person name="Leo P."/>
            <person name="Venkateswaran K."/>
        </authorList>
    </citation>
    <scope>NUCLEOTIDE SEQUENCE</scope>
    <source>
        <strain evidence="1">DBVPG 5303</strain>
    </source>
</reference>
<accession>A0ACC2XDZ9</accession>
<sequence>MQRQESNYSDMQSDLKRDMYATNQSRKIQTWKSSAGNAHTRVFAEYTAEAPEEPKQIHNAWTYLIGIIMCMGAAACTYFEGLRADDDPSPDSLPSHLDGYDTGFFGGTLALDSFVRDFKLDERGSNTSANLVSLFQGGSFFGAGLQLPLTEKFGRKYTILFANVIFMASAFAQTFAHGSVEVFMVGRFLGGFAVGFLSLIIPVYLAEFSPPSIRGRLVGFFDIFIQVGTLVGFWINYSIDTTLPSNTFQWQLPVFVQFFPATLLMAAFFVPESPRWLMGKNRYDDALKALCSIRRLPADHAYIQYEIKMTQDAVETERAVRGDASLWGLIKELALSSGHRKRVGLGLALIFFKTFSGVQAVNYYSPRIFKQLGFNGTKNSLFATGIYGTVKFVGTLIFGLFVVDRAGRRWPLIIGSIGLSLCLFYIGGYLTAMGPRDGTQPISKGDYTAIVAIFLYATWYCFGWNSVPLTLISEIFNLRYRTISMTICLMWQWLCTFAIVRIMPIALDNITTKTYFLFGSIFLCAAPFVYFFIPETKKLSLEYLDRLFDGPDAADNHMTSRNDVEQVAVPKSEWKPEMEHAEGLPPVKE</sequence>
<dbReference type="Proteomes" id="UP001234202">
    <property type="component" value="Unassembled WGS sequence"/>
</dbReference>
<keyword evidence="2" id="KW-1185">Reference proteome</keyword>
<organism evidence="1 2">
    <name type="scientific">Naganishia onofrii</name>
    <dbReference type="NCBI Taxonomy" id="1851511"/>
    <lineage>
        <taxon>Eukaryota</taxon>
        <taxon>Fungi</taxon>
        <taxon>Dikarya</taxon>
        <taxon>Basidiomycota</taxon>
        <taxon>Agaricomycotina</taxon>
        <taxon>Tremellomycetes</taxon>
        <taxon>Filobasidiales</taxon>
        <taxon>Filobasidiaceae</taxon>
        <taxon>Naganishia</taxon>
    </lineage>
</organism>
<evidence type="ECO:0000313" key="2">
    <source>
        <dbReference type="Proteomes" id="UP001234202"/>
    </source>
</evidence>